<dbReference type="EMBL" id="LR796833">
    <property type="protein sequence ID" value="CAB4168670.1"/>
    <property type="molecule type" value="Genomic_DNA"/>
</dbReference>
<evidence type="ECO:0000313" key="2">
    <source>
        <dbReference type="EMBL" id="CAB4168670.1"/>
    </source>
</evidence>
<dbReference type="EMBL" id="LR797249">
    <property type="protein sequence ID" value="CAB4196206.1"/>
    <property type="molecule type" value="Genomic_DNA"/>
</dbReference>
<accession>A0A6J5NAS8</accession>
<evidence type="ECO:0000313" key="1">
    <source>
        <dbReference type="EMBL" id="CAB4156189.1"/>
    </source>
</evidence>
<gene>
    <name evidence="3" type="ORF">UFOVP1069_4</name>
    <name evidence="4" type="ORF">UFOVP1301_63</name>
    <name evidence="5" type="ORF">UFOVP1415_51</name>
    <name evidence="1" type="ORF">UFOVP663_48</name>
    <name evidence="2" type="ORF">UFOVP894_24</name>
</gene>
<reference evidence="1" key="1">
    <citation type="submission" date="2020-04" db="EMBL/GenBank/DDBJ databases">
        <authorList>
            <person name="Chiriac C."/>
            <person name="Salcher M."/>
            <person name="Ghai R."/>
            <person name="Kavagutti S V."/>
        </authorList>
    </citation>
    <scope>NUCLEOTIDE SEQUENCE</scope>
</reference>
<sequence length="99" mass="10980">MSTHTTILNHSFDGENDVTLVVTYTYHPGHNGIGPTYDCGGEPPEAPEVEVLTVSVTPEYADPHNATEEEFDMVVCSDHLWQKLCDDAEADRQMAKSDR</sequence>
<evidence type="ECO:0000313" key="5">
    <source>
        <dbReference type="EMBL" id="CAB4210863.1"/>
    </source>
</evidence>
<protein>
    <submittedName>
        <fullName evidence="1">Uncharacterized protein</fullName>
    </submittedName>
</protein>
<name>A0A6J5NAS8_9CAUD</name>
<proteinExistence type="predicted"/>
<evidence type="ECO:0000313" key="3">
    <source>
        <dbReference type="EMBL" id="CAB4180897.1"/>
    </source>
</evidence>
<evidence type="ECO:0000313" key="4">
    <source>
        <dbReference type="EMBL" id="CAB4196206.1"/>
    </source>
</evidence>
<dbReference type="EMBL" id="LR797012">
    <property type="protein sequence ID" value="CAB4180897.1"/>
    <property type="molecule type" value="Genomic_DNA"/>
</dbReference>
<dbReference type="EMBL" id="LR797372">
    <property type="protein sequence ID" value="CAB4210863.1"/>
    <property type="molecule type" value="Genomic_DNA"/>
</dbReference>
<organism evidence="1">
    <name type="scientific">uncultured Caudovirales phage</name>
    <dbReference type="NCBI Taxonomy" id="2100421"/>
    <lineage>
        <taxon>Viruses</taxon>
        <taxon>Duplodnaviria</taxon>
        <taxon>Heunggongvirae</taxon>
        <taxon>Uroviricota</taxon>
        <taxon>Caudoviricetes</taxon>
        <taxon>Peduoviridae</taxon>
        <taxon>Maltschvirus</taxon>
        <taxon>Maltschvirus maltsch</taxon>
    </lineage>
</organism>
<dbReference type="EMBL" id="LR796633">
    <property type="protein sequence ID" value="CAB4156189.1"/>
    <property type="molecule type" value="Genomic_DNA"/>
</dbReference>